<comment type="caution">
    <text evidence="1">The sequence shown here is derived from an EMBL/GenBank/DDBJ whole genome shotgun (WGS) entry which is preliminary data.</text>
</comment>
<sequence>PCPCGSGKKYKHCCGR</sequence>
<proteinExistence type="predicted"/>
<reference evidence="1" key="1">
    <citation type="submission" date="2020-10" db="EMBL/GenBank/DDBJ databases">
        <authorList>
            <person name="Gilroy R."/>
        </authorList>
    </citation>
    <scope>NUCLEOTIDE SEQUENCE</scope>
    <source>
        <strain evidence="1">B3-4054</strain>
    </source>
</reference>
<dbReference type="InterPro" id="IPR004027">
    <property type="entry name" value="SEC_C_motif"/>
</dbReference>
<dbReference type="EMBL" id="JADIMS010000099">
    <property type="protein sequence ID" value="MBO8450545.1"/>
    <property type="molecule type" value="Genomic_DNA"/>
</dbReference>
<evidence type="ECO:0000313" key="1">
    <source>
        <dbReference type="EMBL" id="MBO8450545.1"/>
    </source>
</evidence>
<gene>
    <name evidence="1" type="ORF">IAA96_05500</name>
</gene>
<accession>A0A9D9EPX2</accession>
<feature type="non-terminal residue" evidence="1">
    <location>
        <position position="1"/>
    </location>
</feature>
<reference evidence="1" key="2">
    <citation type="journal article" date="2021" name="PeerJ">
        <title>Extensive microbial diversity within the chicken gut microbiome revealed by metagenomics and culture.</title>
        <authorList>
            <person name="Gilroy R."/>
            <person name="Ravi A."/>
            <person name="Getino M."/>
            <person name="Pursley I."/>
            <person name="Horton D.L."/>
            <person name="Alikhan N.F."/>
            <person name="Baker D."/>
            <person name="Gharbi K."/>
            <person name="Hall N."/>
            <person name="Watson M."/>
            <person name="Adriaenssens E.M."/>
            <person name="Foster-Nyarko E."/>
            <person name="Jarju S."/>
            <person name="Secka A."/>
            <person name="Antonio M."/>
            <person name="Oren A."/>
            <person name="Chaudhuri R.R."/>
            <person name="La Ragione R."/>
            <person name="Hildebrand F."/>
            <person name="Pallen M.J."/>
        </authorList>
    </citation>
    <scope>NUCLEOTIDE SEQUENCE</scope>
    <source>
        <strain evidence="1">B3-4054</strain>
    </source>
</reference>
<protein>
    <submittedName>
        <fullName evidence="1">SEC-C domain-containing protein</fullName>
    </submittedName>
</protein>
<dbReference type="Pfam" id="PF02810">
    <property type="entry name" value="SEC-C"/>
    <property type="match status" value="1"/>
</dbReference>
<evidence type="ECO:0000313" key="2">
    <source>
        <dbReference type="Proteomes" id="UP000823616"/>
    </source>
</evidence>
<dbReference type="AlphaFoldDB" id="A0A9D9EPX2"/>
<dbReference type="Gene3D" id="3.10.450.50">
    <property type="match status" value="1"/>
</dbReference>
<dbReference type="Proteomes" id="UP000823616">
    <property type="component" value="Unassembled WGS sequence"/>
</dbReference>
<name>A0A9D9EPX2_9SPIR</name>
<dbReference type="SUPFAM" id="SSF103642">
    <property type="entry name" value="Sec-C motif"/>
    <property type="match status" value="1"/>
</dbReference>
<organism evidence="1 2">
    <name type="scientific">Candidatus Avitreponema avistercoris</name>
    <dbReference type="NCBI Taxonomy" id="2840705"/>
    <lineage>
        <taxon>Bacteria</taxon>
        <taxon>Pseudomonadati</taxon>
        <taxon>Spirochaetota</taxon>
        <taxon>Spirochaetia</taxon>
        <taxon>Spirochaetales</taxon>
        <taxon>Candidatus Avitreponema</taxon>
    </lineage>
</organism>